<dbReference type="Gene3D" id="3.40.50.300">
    <property type="entry name" value="P-loop containing nucleotide triphosphate hydrolases"/>
    <property type="match status" value="2"/>
</dbReference>
<sequence>MSQFWKPGAEKPRLVDDEEGGVLFFSSPSGYANIERQRQRLPVYKYRTSILYLVETHATTIIVGETGSGKTTQIPQYLKEAGWADGGRVIACTQPRRLAVQSVASRVAEEMGVKLGEEVGYTIRFEDVTNTGVTMIKFLTDGVLLREMMNDPLLTKYSVIMIDEAHERSISTDILLGLLKKIQRRRPELRLIISSATIQAKSMSDFFQTSKTRRRPEGEELGPNMESAVLSVEGRGFNVQIHYVEEPVPDYLRAAVSTVLLIHEKEPMGDILVFLTGQDDIDAAVQLITEEDQNRGRKSSGLMVLPLYSGLPRSEQELVFTPTPRGKRKVVISTNIAETSITLEGVVYVVDSGFSKQRFYNPITDIENLVVAPISKASARQRTGRAGRVRPGKCYRLYTEEYFAKEMSAEGIPEIQRSNLVPCVIQLKALGIDNILGFDWPASPSSEAMVRALEVLYSLGVLDDDAKLTSPTGFQIAEIPLDPMISKMMLASGQLGCSEEMITIAATLSIQSIWVSGWGSQKELDEAKLNFAAAEGDHVSFLNVYKGFLQSGKSSQWCHKNFVNYQAMKKVLEIREQLRRTAQRIGIVLKSCERDTVVVRKAITNGFFANACRLEASSHDGKYKTIRGSQEVYIHPSSVLFRVNPKWVLYHSLVSTDKQYMRNVISIDPSWLTEAAPHFYQHQRLKSMVH</sequence>
<dbReference type="Pfam" id="PF00271">
    <property type="entry name" value="Helicase_C"/>
    <property type="match status" value="1"/>
</dbReference>
<evidence type="ECO:0000256" key="3">
    <source>
        <dbReference type="ARBA" id="ARBA00022801"/>
    </source>
</evidence>
<dbReference type="GO" id="GO:0005524">
    <property type="term" value="F:ATP binding"/>
    <property type="evidence" value="ECO:0007669"/>
    <property type="project" value="UniProtKB-KW"/>
</dbReference>
<evidence type="ECO:0000256" key="5">
    <source>
        <dbReference type="ARBA" id="ARBA00022840"/>
    </source>
</evidence>
<dbReference type="InterPro" id="IPR049945">
    <property type="entry name" value="AAA_22"/>
</dbReference>
<dbReference type="GO" id="GO:0016887">
    <property type="term" value="F:ATP hydrolysis activity"/>
    <property type="evidence" value="ECO:0007669"/>
    <property type="project" value="InterPro"/>
</dbReference>
<keyword evidence="3" id="KW-0378">Hydrolase</keyword>
<dbReference type="GO" id="GO:0004386">
    <property type="term" value="F:helicase activity"/>
    <property type="evidence" value="ECO:0000318"/>
    <property type="project" value="GO_Central"/>
</dbReference>
<dbReference type="PANTHER" id="PTHR18934:SF136">
    <property type="entry name" value="ATP-DEPENDENT RNA HELICASE DHX35-RELATED"/>
    <property type="match status" value="1"/>
</dbReference>
<dbReference type="SMART" id="SM00847">
    <property type="entry name" value="HA2"/>
    <property type="match status" value="1"/>
</dbReference>
<evidence type="ECO:0000256" key="4">
    <source>
        <dbReference type="ARBA" id="ARBA00022806"/>
    </source>
</evidence>
<dbReference type="InterPro" id="IPR027417">
    <property type="entry name" value="P-loop_NTPase"/>
</dbReference>
<dbReference type="KEGG" id="pper:18781342"/>
<dbReference type="Pfam" id="PF07717">
    <property type="entry name" value="OB_NTP_bind"/>
    <property type="match status" value="1"/>
</dbReference>
<dbReference type="CDD" id="cd17980">
    <property type="entry name" value="DEXHc_DHX35"/>
    <property type="match status" value="1"/>
</dbReference>
<dbReference type="FunFam" id="3.40.50.300:FF:000767">
    <property type="entry name" value="Putative ATP-dependent RNA helicase DHX35"/>
    <property type="match status" value="1"/>
</dbReference>
<dbReference type="FunFam" id="3.40.50.300:FF:001326">
    <property type="entry name" value="Putative ATP-dependent RNA helicase DHX35"/>
    <property type="match status" value="1"/>
</dbReference>
<dbReference type="PANTHER" id="PTHR18934">
    <property type="entry name" value="ATP-DEPENDENT RNA HELICASE"/>
    <property type="match status" value="1"/>
</dbReference>
<dbReference type="CDD" id="cd18791">
    <property type="entry name" value="SF2_C_RHA"/>
    <property type="match status" value="1"/>
</dbReference>
<dbReference type="InterPro" id="IPR014001">
    <property type="entry name" value="Helicase_ATP-bd"/>
</dbReference>
<reference evidence="7 8" key="1">
    <citation type="journal article" date="2013" name="Nat. Genet.">
        <title>The high-quality draft genome of peach (Prunus persica) identifies unique patterns of genetic diversity, domestication and genome evolution.</title>
        <authorList>
            <consortium name="International Peach Genome Initiative"/>
            <person name="Verde I."/>
            <person name="Abbott A.G."/>
            <person name="Scalabrin S."/>
            <person name="Jung S."/>
            <person name="Shu S."/>
            <person name="Marroni F."/>
            <person name="Zhebentyayeva T."/>
            <person name="Dettori M.T."/>
            <person name="Grimwood J."/>
            <person name="Cattonaro F."/>
            <person name="Zuccolo A."/>
            <person name="Rossini L."/>
            <person name="Jenkins J."/>
            <person name="Vendramin E."/>
            <person name="Meisel L.A."/>
            <person name="Decroocq V."/>
            <person name="Sosinski B."/>
            <person name="Prochnik S."/>
            <person name="Mitros T."/>
            <person name="Policriti A."/>
            <person name="Cipriani G."/>
            <person name="Dondini L."/>
            <person name="Ficklin S."/>
            <person name="Goodstein D.M."/>
            <person name="Xuan P."/>
            <person name="Del Fabbro C."/>
            <person name="Aramini V."/>
            <person name="Copetti D."/>
            <person name="Gonzalez S."/>
            <person name="Horner D.S."/>
            <person name="Falchi R."/>
            <person name="Lucas S."/>
            <person name="Mica E."/>
            <person name="Maldonado J."/>
            <person name="Lazzari B."/>
            <person name="Bielenberg D."/>
            <person name="Pirona R."/>
            <person name="Miculan M."/>
            <person name="Barakat A."/>
            <person name="Testolin R."/>
            <person name="Stella A."/>
            <person name="Tartarini S."/>
            <person name="Tonutti P."/>
            <person name="Arus P."/>
            <person name="Orellana A."/>
            <person name="Wells C."/>
            <person name="Main D."/>
            <person name="Vizzotto G."/>
            <person name="Silva H."/>
            <person name="Salamini F."/>
            <person name="Schmutz J."/>
            <person name="Morgante M."/>
            <person name="Rokhsar D.S."/>
        </authorList>
    </citation>
    <scope>NUCLEOTIDE SEQUENCE [LARGE SCALE GENOMIC DNA]</scope>
    <source>
        <strain evidence="8">cv. Nemared</strain>
    </source>
</reference>
<dbReference type="EC" id="3.6.4.13" evidence="1"/>
<comment type="catalytic activity">
    <reaction evidence="6">
        <text>ATP + H2O = ADP + phosphate + H(+)</text>
        <dbReference type="Rhea" id="RHEA:13065"/>
        <dbReference type="ChEBI" id="CHEBI:15377"/>
        <dbReference type="ChEBI" id="CHEBI:15378"/>
        <dbReference type="ChEBI" id="CHEBI:30616"/>
        <dbReference type="ChEBI" id="CHEBI:43474"/>
        <dbReference type="ChEBI" id="CHEBI:456216"/>
        <dbReference type="EC" id="3.6.4.13"/>
    </reaction>
</comment>
<dbReference type="Pfam" id="PF13401">
    <property type="entry name" value="AAA_22"/>
    <property type="match status" value="1"/>
</dbReference>
<dbReference type="PROSITE" id="PS51194">
    <property type="entry name" value="HELICASE_CTER"/>
    <property type="match status" value="1"/>
</dbReference>
<dbReference type="Pfam" id="PF21010">
    <property type="entry name" value="HA2_C"/>
    <property type="match status" value="1"/>
</dbReference>
<dbReference type="Gramene" id="ONI10607">
    <property type="protein sequence ID" value="ONI10607"/>
    <property type="gene ID" value="PRUPE_4G056700"/>
</dbReference>
<evidence type="ECO:0000256" key="6">
    <source>
        <dbReference type="ARBA" id="ARBA00047984"/>
    </source>
</evidence>
<dbReference type="SUPFAM" id="SSF52540">
    <property type="entry name" value="P-loop containing nucleoside triphosphate hydrolases"/>
    <property type="match status" value="1"/>
</dbReference>
<gene>
    <name evidence="7" type="ORF">PRUPE_4G056700</name>
</gene>
<evidence type="ECO:0000256" key="1">
    <source>
        <dbReference type="ARBA" id="ARBA00012552"/>
    </source>
</evidence>
<dbReference type="SMR" id="M5WPV6"/>
<organism evidence="7 8">
    <name type="scientific">Prunus persica</name>
    <name type="common">Peach</name>
    <name type="synonym">Amygdalus persica</name>
    <dbReference type="NCBI Taxonomy" id="3760"/>
    <lineage>
        <taxon>Eukaryota</taxon>
        <taxon>Viridiplantae</taxon>
        <taxon>Streptophyta</taxon>
        <taxon>Embryophyta</taxon>
        <taxon>Tracheophyta</taxon>
        <taxon>Spermatophyta</taxon>
        <taxon>Magnoliopsida</taxon>
        <taxon>eudicotyledons</taxon>
        <taxon>Gunneridae</taxon>
        <taxon>Pentapetalae</taxon>
        <taxon>rosids</taxon>
        <taxon>fabids</taxon>
        <taxon>Rosales</taxon>
        <taxon>Rosaceae</taxon>
        <taxon>Amygdaloideae</taxon>
        <taxon>Amygdaleae</taxon>
        <taxon>Prunus</taxon>
    </lineage>
</organism>
<evidence type="ECO:0000313" key="8">
    <source>
        <dbReference type="Proteomes" id="UP000006882"/>
    </source>
</evidence>
<proteinExistence type="predicted"/>
<dbReference type="HOGENOM" id="CLU_001832_5_11_1"/>
<dbReference type="InterPro" id="IPR011709">
    <property type="entry name" value="DEAD-box_helicase_OB_fold"/>
</dbReference>
<dbReference type="GO" id="GO:0003724">
    <property type="term" value="F:RNA helicase activity"/>
    <property type="evidence" value="ECO:0007669"/>
    <property type="project" value="UniProtKB-EC"/>
</dbReference>
<dbReference type="InterPro" id="IPR002464">
    <property type="entry name" value="DNA/RNA_helicase_DEAH_CS"/>
</dbReference>
<dbReference type="InterPro" id="IPR007502">
    <property type="entry name" value="Helicase-assoc_dom"/>
</dbReference>
<keyword evidence="4" id="KW-0347">Helicase</keyword>
<dbReference type="GO" id="GO:0071013">
    <property type="term" value="C:catalytic step 2 spliceosome"/>
    <property type="evidence" value="ECO:0000318"/>
    <property type="project" value="GO_Central"/>
</dbReference>
<dbReference type="OrthoDB" id="10253254at2759"/>
<dbReference type="InterPro" id="IPR001650">
    <property type="entry name" value="Helicase_C-like"/>
</dbReference>
<dbReference type="SMART" id="SM00490">
    <property type="entry name" value="HELICc"/>
    <property type="match status" value="1"/>
</dbReference>
<keyword evidence="2" id="KW-0547">Nucleotide-binding</keyword>
<dbReference type="eggNOG" id="KOG0922">
    <property type="taxonomic scope" value="Eukaryota"/>
</dbReference>
<dbReference type="SMART" id="SM00487">
    <property type="entry name" value="DEXDc"/>
    <property type="match status" value="1"/>
</dbReference>
<dbReference type="EMBL" id="CM007654">
    <property type="protein sequence ID" value="ONI10607.1"/>
    <property type="molecule type" value="Genomic_DNA"/>
</dbReference>
<dbReference type="PROSITE" id="PS00690">
    <property type="entry name" value="DEAH_ATP_HELICASE"/>
    <property type="match status" value="1"/>
</dbReference>
<protein>
    <recommendedName>
        <fullName evidence="1">RNA helicase</fullName>
        <ecNumber evidence="1">3.6.4.13</ecNumber>
    </recommendedName>
</protein>
<dbReference type="STRING" id="3760.M5WPV6"/>
<dbReference type="AlphaFoldDB" id="M5WPV6"/>
<dbReference type="Pfam" id="PF04408">
    <property type="entry name" value="WHD_HA2"/>
    <property type="match status" value="1"/>
</dbReference>
<keyword evidence="8" id="KW-1185">Reference proteome</keyword>
<keyword evidence="5" id="KW-0067">ATP-binding</keyword>
<name>M5WPV6_PRUPE</name>
<dbReference type="OMA" id="FHEVMET"/>
<dbReference type="GO" id="GO:0003723">
    <property type="term" value="F:RNA binding"/>
    <property type="evidence" value="ECO:0000318"/>
    <property type="project" value="GO_Central"/>
</dbReference>
<dbReference type="Proteomes" id="UP000006882">
    <property type="component" value="Chromosome G4"/>
</dbReference>
<dbReference type="PROSITE" id="PS51192">
    <property type="entry name" value="HELICASE_ATP_BIND_1"/>
    <property type="match status" value="1"/>
</dbReference>
<evidence type="ECO:0000313" key="7">
    <source>
        <dbReference type="EMBL" id="ONI10607.1"/>
    </source>
</evidence>
<evidence type="ECO:0000256" key="2">
    <source>
        <dbReference type="ARBA" id="ARBA00022741"/>
    </source>
</evidence>
<dbReference type="InterPro" id="IPR048333">
    <property type="entry name" value="HA2_WH"/>
</dbReference>
<dbReference type="Gene3D" id="1.20.120.1080">
    <property type="match status" value="1"/>
</dbReference>
<accession>M5WPV6</accession>